<dbReference type="STRING" id="105785.A0A2J7QIR0"/>
<dbReference type="FunCoup" id="A0A2J7QIR0">
    <property type="interactions" value="847"/>
</dbReference>
<comment type="subcellular location">
    <subcellularLocation>
        <location evidence="18">Cytoplasm</location>
    </subcellularLocation>
</comment>
<evidence type="ECO:0000256" key="1">
    <source>
        <dbReference type="ARBA" id="ARBA00001933"/>
    </source>
</evidence>
<evidence type="ECO:0000256" key="6">
    <source>
        <dbReference type="ARBA" id="ARBA00021963"/>
    </source>
</evidence>
<gene>
    <name evidence="22" type="primary">SEPSECS_2</name>
    <name evidence="22" type="ORF">B7P43_G15242</name>
</gene>
<dbReference type="GO" id="GO:0098621">
    <property type="term" value="F:O-phosphoseryl-tRNA(Sec) selenium transferase activity"/>
    <property type="evidence" value="ECO:0007669"/>
    <property type="project" value="UniProtKB-EC"/>
</dbReference>
<keyword evidence="23" id="KW-1185">Reference proteome</keyword>
<evidence type="ECO:0000256" key="4">
    <source>
        <dbReference type="ARBA" id="ARBA00007037"/>
    </source>
</evidence>
<proteinExistence type="inferred from homology"/>
<dbReference type="EMBL" id="NEVH01013579">
    <property type="protein sequence ID" value="PNF28477.1"/>
    <property type="molecule type" value="Genomic_DNA"/>
</dbReference>
<evidence type="ECO:0000256" key="5">
    <source>
        <dbReference type="ARBA" id="ARBA00012464"/>
    </source>
</evidence>
<feature type="binding site" evidence="19">
    <location>
        <position position="97"/>
    </location>
    <ligand>
        <name>substrate</name>
    </ligand>
</feature>
<evidence type="ECO:0000256" key="9">
    <source>
        <dbReference type="ARBA" id="ARBA00022884"/>
    </source>
</evidence>
<evidence type="ECO:0000256" key="14">
    <source>
        <dbReference type="ARBA" id="ARBA00030669"/>
    </source>
</evidence>
<dbReference type="InterPro" id="IPR019872">
    <property type="entry name" value="Sec-tRNA_Se_transferase"/>
</dbReference>
<evidence type="ECO:0000313" key="23">
    <source>
        <dbReference type="Proteomes" id="UP000235965"/>
    </source>
</evidence>
<keyword evidence="9 18" id="KW-0694">RNA-binding</keyword>
<organism evidence="22 23">
    <name type="scientific">Cryptotermes secundus</name>
    <dbReference type="NCBI Taxonomy" id="105785"/>
    <lineage>
        <taxon>Eukaryota</taxon>
        <taxon>Metazoa</taxon>
        <taxon>Ecdysozoa</taxon>
        <taxon>Arthropoda</taxon>
        <taxon>Hexapoda</taxon>
        <taxon>Insecta</taxon>
        <taxon>Pterygota</taxon>
        <taxon>Neoptera</taxon>
        <taxon>Polyneoptera</taxon>
        <taxon>Dictyoptera</taxon>
        <taxon>Blattodea</taxon>
        <taxon>Blattoidea</taxon>
        <taxon>Termitoidae</taxon>
        <taxon>Kalotermitidae</taxon>
        <taxon>Cryptotermitinae</taxon>
        <taxon>Cryptotermes</taxon>
    </lineage>
</organism>
<evidence type="ECO:0000256" key="12">
    <source>
        <dbReference type="ARBA" id="ARBA00023266"/>
    </source>
</evidence>
<comment type="subunit">
    <text evidence="13">Homotetramer formed by a catalytic dimer and a non-catalytic dimer serving as a binding platform that orients tRNASec for catalysis. Each tetramer binds the CCA ends of two tRNAs which point to the active sites of the catalytic dimer.</text>
</comment>
<dbReference type="GO" id="GO:0001514">
    <property type="term" value="P:selenocysteine incorporation"/>
    <property type="evidence" value="ECO:0007669"/>
    <property type="project" value="TreeGrafter"/>
</dbReference>
<name>A0A2J7QIR0_9NEOP</name>
<dbReference type="Gene3D" id="3.40.640.10">
    <property type="entry name" value="Type I PLP-dependent aspartate aminotransferase-like (Major domain)"/>
    <property type="match status" value="1"/>
</dbReference>
<feature type="modified residue" description="N6-(pyridoxal phosphate)lysine" evidence="20">
    <location>
        <position position="284"/>
    </location>
</feature>
<dbReference type="Proteomes" id="UP000235965">
    <property type="component" value="Unassembled WGS sequence"/>
</dbReference>
<keyword evidence="7 18" id="KW-0820">tRNA-binding</keyword>
<reference evidence="22 23" key="1">
    <citation type="submission" date="2017-12" db="EMBL/GenBank/DDBJ databases">
        <title>Hemimetabolous genomes reveal molecular basis of termite eusociality.</title>
        <authorList>
            <person name="Harrison M.C."/>
            <person name="Jongepier E."/>
            <person name="Robertson H.M."/>
            <person name="Arning N."/>
            <person name="Bitard-Feildel T."/>
            <person name="Chao H."/>
            <person name="Childers C.P."/>
            <person name="Dinh H."/>
            <person name="Doddapaneni H."/>
            <person name="Dugan S."/>
            <person name="Gowin J."/>
            <person name="Greiner C."/>
            <person name="Han Y."/>
            <person name="Hu H."/>
            <person name="Hughes D.S.T."/>
            <person name="Huylmans A.-K."/>
            <person name="Kemena C."/>
            <person name="Kremer L.P.M."/>
            <person name="Lee S.L."/>
            <person name="Lopez-Ezquerra A."/>
            <person name="Mallet L."/>
            <person name="Monroy-Kuhn J.M."/>
            <person name="Moser A."/>
            <person name="Murali S.C."/>
            <person name="Muzny D.M."/>
            <person name="Otani S."/>
            <person name="Piulachs M.-D."/>
            <person name="Poelchau M."/>
            <person name="Qu J."/>
            <person name="Schaub F."/>
            <person name="Wada-Katsumata A."/>
            <person name="Worley K.C."/>
            <person name="Xie Q."/>
            <person name="Ylla G."/>
            <person name="Poulsen M."/>
            <person name="Gibbs R.A."/>
            <person name="Schal C."/>
            <person name="Richards S."/>
            <person name="Belles X."/>
            <person name="Korb J."/>
            <person name="Bornberg-Bauer E."/>
        </authorList>
    </citation>
    <scope>NUCLEOTIDE SEQUENCE [LARGE SCALE GENOMIC DNA]</scope>
    <source>
        <tissue evidence="22">Whole body</tissue>
    </source>
</reference>
<evidence type="ECO:0000256" key="2">
    <source>
        <dbReference type="ARBA" id="ARBA00002552"/>
    </source>
</evidence>
<evidence type="ECO:0000256" key="8">
    <source>
        <dbReference type="ARBA" id="ARBA00022679"/>
    </source>
</evidence>
<feature type="site" description="May act as a substrate filter by repelling compounds with a negatively charged alpha-carboxylate" evidence="20">
    <location>
        <position position="74"/>
    </location>
</feature>
<comment type="caution">
    <text evidence="22">The sequence shown here is derived from an EMBL/GenBank/DDBJ whole genome shotgun (WGS) entry which is preliminary data.</text>
</comment>
<evidence type="ECO:0000256" key="19">
    <source>
        <dbReference type="PIRSR" id="PIRSR017689-1"/>
    </source>
</evidence>
<comment type="catalytic activity">
    <reaction evidence="17 18">
        <text>O-phospho-L-seryl-tRNA(Sec) + selenophosphate + H2O = L-selenocysteinyl-tRNA(Sec) + 2 phosphate</text>
        <dbReference type="Rhea" id="RHEA:25041"/>
        <dbReference type="Rhea" id="RHEA-COMP:9743"/>
        <dbReference type="Rhea" id="RHEA-COMP:9947"/>
        <dbReference type="ChEBI" id="CHEBI:15377"/>
        <dbReference type="ChEBI" id="CHEBI:16144"/>
        <dbReference type="ChEBI" id="CHEBI:43474"/>
        <dbReference type="ChEBI" id="CHEBI:78551"/>
        <dbReference type="ChEBI" id="CHEBI:78573"/>
        <dbReference type="EC" id="2.9.1.2"/>
    </reaction>
</comment>
<dbReference type="GO" id="GO:0000049">
    <property type="term" value="F:tRNA binding"/>
    <property type="evidence" value="ECO:0007669"/>
    <property type="project" value="UniProtKB-UniRule"/>
</dbReference>
<sequence length="548" mass="59147">MNSHSFTLAERLIPATYLQQAAAAKKTRESLIRQLIEQRKWPEEGWDDTTIELFLADLAQMDSNNFPGNCGIGEREARIASALVARRHYRLGHGIGRSGDLGEVQPKAAGSSLMNKLTNSLVLDVIRFMGVKTSAGCFVVPMATGMSLVLCMLTLKQERPEAKFVLWSRIDQKACFKCIITAGLQPIIIETSPCGDELRTDLTAMEHQMATLGAENIACVLTTTSCFAPRASDSVEQVAVLCSRYNIPHIINNAYGLQSSRCMHLIQEAARKGRVDAFVQSTDKNFLVPVGGAIIAGFDKGLVERISRMYPGRASSSPAMDVFITLLSLGVNGYKNLITQRKEMYTYLKEELTKVALKHGERLLETKNNPISLGMTLTSLAGSDSKTVTMLGSMLFLRCVSGTRVVTGADLKEVAGYKFEGWGAHNSNYPVPYLTAAAALGMRKSDVDLFSHRLDKVLSKLKGRSAPPTPTSVEELAVMRRVMRGGGGGGSSTLNGEGGSGSGSGGEQHSQSSTSTSLASSKDSLPQLAIIGCRGNCCSFVMLLHLAY</sequence>
<comment type="similarity">
    <text evidence="4 18">Belongs to the SepSecS family.</text>
</comment>
<dbReference type="PANTHER" id="PTHR12944:SF2">
    <property type="entry name" value="O-PHOSPHOSERYL-TRNA(SEC) SELENIUM TRANSFERASE"/>
    <property type="match status" value="1"/>
</dbReference>
<evidence type="ECO:0000256" key="10">
    <source>
        <dbReference type="ARBA" id="ARBA00022898"/>
    </source>
</evidence>
<dbReference type="InParanoid" id="A0A2J7QIR0"/>
<evidence type="ECO:0000256" key="16">
    <source>
        <dbReference type="ARBA" id="ARBA00032693"/>
    </source>
</evidence>
<protein>
    <recommendedName>
        <fullName evidence="6 18">O-phosphoseryl-tRNA(Sec) selenium transferase</fullName>
        <ecNumber evidence="5 18">2.9.1.2</ecNumber>
    </recommendedName>
    <alternativeName>
        <fullName evidence="14 18">Selenocysteine synthase</fullName>
    </alternativeName>
    <alternativeName>
        <fullName evidence="15 18">Selenocysteinyl-tRNA(Sec) synthase</fullName>
    </alternativeName>
    <alternativeName>
        <fullName evidence="16 18">Sep-tRNA:Sec-tRNA synthase</fullName>
    </alternativeName>
</protein>
<comment type="cofactor">
    <cofactor evidence="1 18 20">
        <name>pyridoxal 5'-phosphate</name>
        <dbReference type="ChEBI" id="CHEBI:597326"/>
    </cofactor>
</comment>
<feature type="compositionally biased region" description="Low complexity" evidence="21">
    <location>
        <begin position="507"/>
        <end position="519"/>
    </location>
</feature>
<dbReference type="GO" id="GO:0005737">
    <property type="term" value="C:cytoplasm"/>
    <property type="evidence" value="ECO:0007669"/>
    <property type="project" value="UniProtKB-SubCell"/>
</dbReference>
<feature type="binding site" evidence="19">
    <location>
        <position position="271"/>
    </location>
    <ligand>
        <name>tRNA</name>
        <dbReference type="ChEBI" id="CHEBI:17843"/>
    </ligand>
</feature>
<keyword evidence="12 18" id="KW-0711">Selenium</keyword>
<keyword evidence="18" id="KW-0963">Cytoplasm</keyword>
<accession>A0A2J7QIR0</accession>
<keyword evidence="8 18" id="KW-0808">Transferase</keyword>
<feature type="binding site" evidence="19">
    <location>
        <position position="105"/>
    </location>
    <ligand>
        <name>substrate</name>
    </ligand>
</feature>
<evidence type="ECO:0000313" key="22">
    <source>
        <dbReference type="EMBL" id="PNF28477.1"/>
    </source>
</evidence>
<dbReference type="GO" id="GO:0001717">
    <property type="term" value="P:conversion of seryl-tRNAsec to selenocys-tRNAsec"/>
    <property type="evidence" value="ECO:0007669"/>
    <property type="project" value="UniProtKB-UniRule"/>
</dbReference>
<evidence type="ECO:0000256" key="21">
    <source>
        <dbReference type="SAM" id="MobiDB-lite"/>
    </source>
</evidence>
<dbReference type="Pfam" id="PF05889">
    <property type="entry name" value="SepSecS"/>
    <property type="match status" value="1"/>
</dbReference>
<evidence type="ECO:0000256" key="18">
    <source>
        <dbReference type="PIRNR" id="PIRNR017689"/>
    </source>
</evidence>
<feature type="compositionally biased region" description="Gly residues" evidence="21">
    <location>
        <begin position="486"/>
        <end position="506"/>
    </location>
</feature>
<evidence type="ECO:0000256" key="11">
    <source>
        <dbReference type="ARBA" id="ARBA00022917"/>
    </source>
</evidence>
<feature type="binding site" evidence="19">
    <location>
        <position position="398"/>
    </location>
    <ligand>
        <name>tRNA</name>
        <dbReference type="ChEBI" id="CHEBI:17843"/>
    </ligand>
</feature>
<keyword evidence="10 18" id="KW-0663">Pyridoxal phosphate</keyword>
<dbReference type="SUPFAM" id="SSF53383">
    <property type="entry name" value="PLP-dependent transferases"/>
    <property type="match status" value="1"/>
</dbReference>
<dbReference type="PIRSF" id="PIRSF017689">
    <property type="entry name" value="SepSecS"/>
    <property type="match status" value="1"/>
</dbReference>
<comment type="function">
    <text evidence="2 18">Converts O-phosphoseryl-tRNA(Sec) to selenocysteinyl-tRNA(Sec) required for selenoprotein biosynthesis.</text>
</comment>
<feature type="binding site" evidence="19">
    <location>
        <position position="98"/>
    </location>
    <ligand>
        <name>substrate</name>
    </ligand>
</feature>
<dbReference type="InterPro" id="IPR015424">
    <property type="entry name" value="PyrdxlP-dep_Trfase"/>
</dbReference>
<dbReference type="PANTHER" id="PTHR12944">
    <property type="entry name" value="SOLUBLE LIVER ANTIGEN/LIVER PANCREAS ANTIGEN"/>
    <property type="match status" value="1"/>
</dbReference>
<feature type="binding site" evidence="19">
    <location>
        <position position="75"/>
    </location>
    <ligand>
        <name>pyridoxal 5'-phosphate</name>
        <dbReference type="ChEBI" id="CHEBI:597326"/>
    </ligand>
</feature>
<evidence type="ECO:0000256" key="7">
    <source>
        <dbReference type="ARBA" id="ARBA00022555"/>
    </source>
</evidence>
<dbReference type="EC" id="2.9.1.2" evidence="5 18"/>
<dbReference type="InterPro" id="IPR008829">
    <property type="entry name" value="SepSecS/SepCysS"/>
</dbReference>
<dbReference type="NCBIfam" id="TIGR03531">
    <property type="entry name" value="selenium_SpcS"/>
    <property type="match status" value="1"/>
</dbReference>
<dbReference type="OrthoDB" id="10263545at2759"/>
<keyword evidence="11 18" id="KW-0648">Protein biosynthesis</keyword>
<dbReference type="AlphaFoldDB" id="A0A2J7QIR0"/>
<evidence type="ECO:0000256" key="13">
    <source>
        <dbReference type="ARBA" id="ARBA00026053"/>
    </source>
</evidence>
<dbReference type="InterPro" id="IPR015421">
    <property type="entry name" value="PyrdxlP-dep_Trfase_major"/>
</dbReference>
<dbReference type="UniPathway" id="UPA00906">
    <property type="reaction ID" value="UER00898"/>
</dbReference>
<feature type="binding site" evidence="19">
    <location>
        <position position="313"/>
    </location>
    <ligand>
        <name>substrate</name>
    </ligand>
</feature>
<evidence type="ECO:0000256" key="3">
    <source>
        <dbReference type="ARBA" id="ARBA00004822"/>
    </source>
</evidence>
<comment type="pathway">
    <text evidence="3 18">Aminoacyl-tRNA biosynthesis; selenocysteinyl-tRNA(Sec) biosynthesis; selenocysteinyl-tRNA(Sec) from L-seryl-tRNA(Sec) (archaeal/eukaryal route): step 2/2.</text>
</comment>
<feature type="region of interest" description="Disordered" evidence="21">
    <location>
        <begin position="486"/>
        <end position="519"/>
    </location>
</feature>
<evidence type="ECO:0000256" key="15">
    <source>
        <dbReference type="ARBA" id="ARBA00032048"/>
    </source>
</evidence>
<evidence type="ECO:0000256" key="17">
    <source>
        <dbReference type="ARBA" id="ARBA00048808"/>
    </source>
</evidence>
<evidence type="ECO:0000256" key="20">
    <source>
        <dbReference type="PIRSR" id="PIRSR017689-50"/>
    </source>
</evidence>